<name>A0A0E9PPH4_ANGAN</name>
<sequence>MWRVGSQAAGLTQAFWCECEAWVDYNRPTVAGGWKIGLVESYRTELECLDCTHCICSL</sequence>
<organism evidence="1">
    <name type="scientific">Anguilla anguilla</name>
    <name type="common">European freshwater eel</name>
    <name type="synonym">Muraena anguilla</name>
    <dbReference type="NCBI Taxonomy" id="7936"/>
    <lineage>
        <taxon>Eukaryota</taxon>
        <taxon>Metazoa</taxon>
        <taxon>Chordata</taxon>
        <taxon>Craniata</taxon>
        <taxon>Vertebrata</taxon>
        <taxon>Euteleostomi</taxon>
        <taxon>Actinopterygii</taxon>
        <taxon>Neopterygii</taxon>
        <taxon>Teleostei</taxon>
        <taxon>Anguilliformes</taxon>
        <taxon>Anguillidae</taxon>
        <taxon>Anguilla</taxon>
    </lineage>
</organism>
<protein>
    <submittedName>
        <fullName evidence="1">Uncharacterized protein</fullName>
    </submittedName>
</protein>
<evidence type="ECO:0000313" key="1">
    <source>
        <dbReference type="EMBL" id="JAH05975.1"/>
    </source>
</evidence>
<reference evidence="1" key="2">
    <citation type="journal article" date="2015" name="Fish Shellfish Immunol.">
        <title>Early steps in the European eel (Anguilla anguilla)-Vibrio vulnificus interaction in the gills: Role of the RtxA13 toxin.</title>
        <authorList>
            <person name="Callol A."/>
            <person name="Pajuelo D."/>
            <person name="Ebbesson L."/>
            <person name="Teles M."/>
            <person name="MacKenzie S."/>
            <person name="Amaro C."/>
        </authorList>
    </citation>
    <scope>NUCLEOTIDE SEQUENCE</scope>
</reference>
<proteinExistence type="predicted"/>
<reference evidence="1" key="1">
    <citation type="submission" date="2014-11" db="EMBL/GenBank/DDBJ databases">
        <authorList>
            <person name="Amaro Gonzalez C."/>
        </authorList>
    </citation>
    <scope>NUCLEOTIDE SEQUENCE</scope>
</reference>
<dbReference type="EMBL" id="GBXM01102602">
    <property type="protein sequence ID" value="JAH05975.1"/>
    <property type="molecule type" value="Transcribed_RNA"/>
</dbReference>
<dbReference type="AlphaFoldDB" id="A0A0E9PPH4"/>
<accession>A0A0E9PPH4</accession>